<dbReference type="RefSeq" id="WP_193675135.1">
    <property type="nucleotide sequence ID" value="NZ_JADDIV010000001.1"/>
</dbReference>
<reference evidence="1 2" key="1">
    <citation type="submission" date="2020-10" db="EMBL/GenBank/DDBJ databases">
        <title>Ramlibacter sp. HM2 16S ribosomal RNA gene Genome sequencing and assembly.</title>
        <authorList>
            <person name="Kang M."/>
        </authorList>
    </citation>
    <scope>NUCLEOTIDE SEQUENCE [LARGE SCALE GENOMIC DNA]</scope>
    <source>
        <strain evidence="1 2">HM2</strain>
    </source>
</reference>
<comment type="caution">
    <text evidence="1">The sequence shown here is derived from an EMBL/GenBank/DDBJ whole genome shotgun (WGS) entry which is preliminary data.</text>
</comment>
<proteinExistence type="predicted"/>
<organism evidence="1 2">
    <name type="scientific">Ramlibacter pallidus</name>
    <dbReference type="NCBI Taxonomy" id="2780087"/>
    <lineage>
        <taxon>Bacteria</taxon>
        <taxon>Pseudomonadati</taxon>
        <taxon>Pseudomonadota</taxon>
        <taxon>Betaproteobacteria</taxon>
        <taxon>Burkholderiales</taxon>
        <taxon>Comamonadaceae</taxon>
        <taxon>Ramlibacter</taxon>
    </lineage>
</organism>
<keyword evidence="2" id="KW-1185">Reference proteome</keyword>
<dbReference type="Proteomes" id="UP000806285">
    <property type="component" value="Unassembled WGS sequence"/>
</dbReference>
<dbReference type="EMBL" id="JADDIV010000001">
    <property type="protein sequence ID" value="MBE7366523.1"/>
    <property type="molecule type" value="Genomic_DNA"/>
</dbReference>
<protein>
    <submittedName>
        <fullName evidence="1">Uncharacterized protein</fullName>
    </submittedName>
</protein>
<accession>A0ABR9RZ63</accession>
<sequence>MSREFAPDEQLPVYRTRDAVATLTAMRDLVADLESGAIAEALFRVEHHDGTRFTYHLSYATPAQRNATLLLMLTLRAELQGAA</sequence>
<gene>
    <name evidence="1" type="ORF">IM787_02970</name>
</gene>
<name>A0ABR9RZ63_9BURK</name>
<evidence type="ECO:0000313" key="1">
    <source>
        <dbReference type="EMBL" id="MBE7366523.1"/>
    </source>
</evidence>
<evidence type="ECO:0000313" key="2">
    <source>
        <dbReference type="Proteomes" id="UP000806285"/>
    </source>
</evidence>